<dbReference type="InterPro" id="IPR045028">
    <property type="entry name" value="DinG/Rad3-like"/>
</dbReference>
<name>A0A195F270_9HYME</name>
<dbReference type="EMBL" id="KQ981856">
    <property type="protein sequence ID" value="KYN34675.1"/>
    <property type="molecule type" value="Genomic_DNA"/>
</dbReference>
<dbReference type="Gene3D" id="1.10.275.40">
    <property type="match status" value="1"/>
</dbReference>
<dbReference type="Gene3D" id="1.10.30.20">
    <property type="entry name" value="Bacterial XPD DNA helicase, FeS cluster domain"/>
    <property type="match status" value="1"/>
</dbReference>
<evidence type="ECO:0000259" key="20">
    <source>
        <dbReference type="PROSITE" id="PS51193"/>
    </source>
</evidence>
<sequence length="956" mass="110219">MIVTCIIVIVIGFICAFLKAKIDEWLGESSMKRQSRLSLKRNNSNGPQNKHSDLIDLIEISDDDSVDLSSKNIEVYTNVTSGTTSSSLNNVTDASKYYSKHDISDDFNNDEDIIIDDVPDDTSKSQSMFNWNKPIFDPLRIFPECSTSYECRTSRRKMIKAPNKRQKLMRDNSKNSDSSYNEDELINFDFPKKDASPPQVELQHNIMIAGTRVNLPVKPYPCQIAVMNSLILGCTKEQNCLLESPTGSGKTLALLCAALAWQEQYSEKIRREKSDEMDTESLRNDDDDTENFFLNSSQYFDEKLLDQILSKNKTRKVPKIFYGSRTHGQLEQVVKEFKKTAYRHKRMTILSSRKKTCIQETDKNKDKLCNELLDPRLKVKKCKYYNDDAKKKPTIFSDMDTPWDIEDLVSLGKKVGSCPYFGARVLMADAEIIFCPYNYILYPEIRESMQINLRDNIVILDEAHNIENICREAATVDIRDDKLIIAVKECKHFLDMDYKSNTYAIIHEYLTDLIKFLNDVEVKDNDRNEMVSKHWVGSVFRELLDVNNIGCPRFPNFITASKIAIEDFKENMKEENSKNIKPTISQESRKLLEYLCFGMQMIASDKVDDYRMCIIETNEFIEKVTENDWISTTKKLTKVRTMILKCMNPAIVFAPLAHEVRSVILASGTLTPTVSYQSELGTKFSYIINPDHIIPKNQLYIRYITQGLSGKPLKATYDQVNTWAFQDELGNLVLQVCDAVPYGVLCFFSSYKAMNTIHNRWKNNGIWEKLSNLKTIFVEPKYEKDLNPVMKAYRSVIEESPSEQYRTACGAIFFAVFRAKVAEGIDFSDNEARCVLAIGIPYLLQSSDVAMKMEYNNLNKSNESRQLLSGSEWYTVNAFRALNQAIGRCVRHKNDWGAVLLVDKRFELQQNINYLPKWVKTNIRCNQISKLEMELQDFVVMQIAREKEEKEKLLKN</sequence>
<keyword evidence="10" id="KW-0067">ATP-binding</keyword>
<keyword evidence="15" id="KW-0539">Nucleus</keyword>
<evidence type="ECO:0000256" key="19">
    <source>
        <dbReference type="SAM" id="MobiDB-lite"/>
    </source>
</evidence>
<dbReference type="GO" id="GO:0003677">
    <property type="term" value="F:DNA binding"/>
    <property type="evidence" value="ECO:0007669"/>
    <property type="project" value="InterPro"/>
</dbReference>
<dbReference type="Pfam" id="PF13307">
    <property type="entry name" value="Helicase_C_2"/>
    <property type="match status" value="1"/>
</dbReference>
<evidence type="ECO:0000256" key="2">
    <source>
        <dbReference type="ARBA" id="ARBA00004123"/>
    </source>
</evidence>
<keyword evidence="22" id="KW-1185">Reference proteome</keyword>
<dbReference type="GO" id="GO:0051539">
    <property type="term" value="F:4 iron, 4 sulfur cluster binding"/>
    <property type="evidence" value="ECO:0007669"/>
    <property type="project" value="UniProtKB-KW"/>
</dbReference>
<evidence type="ECO:0000256" key="7">
    <source>
        <dbReference type="ARBA" id="ARBA00022763"/>
    </source>
</evidence>
<dbReference type="InterPro" id="IPR042493">
    <property type="entry name" value="XPD_DNA_FeS"/>
</dbReference>
<dbReference type="InterPro" id="IPR027417">
    <property type="entry name" value="P-loop_NTPase"/>
</dbReference>
<evidence type="ECO:0000256" key="11">
    <source>
        <dbReference type="ARBA" id="ARBA00023004"/>
    </source>
</evidence>
<dbReference type="InterPro" id="IPR010614">
    <property type="entry name" value="RAD3-like_helicase_DEAD"/>
</dbReference>
<dbReference type="GO" id="GO:0005634">
    <property type="term" value="C:nucleus"/>
    <property type="evidence" value="ECO:0007669"/>
    <property type="project" value="UniProtKB-SubCell"/>
</dbReference>
<dbReference type="EC" id="5.6.2.3" evidence="16"/>
<dbReference type="CDD" id="cd18788">
    <property type="entry name" value="SF2_C_XPD"/>
    <property type="match status" value="1"/>
</dbReference>
<evidence type="ECO:0000313" key="21">
    <source>
        <dbReference type="EMBL" id="KYN34675.1"/>
    </source>
</evidence>
<dbReference type="InterPro" id="IPR014001">
    <property type="entry name" value="Helicase_ATP-bd"/>
</dbReference>
<dbReference type="KEGG" id="tsep:108752655"/>
<dbReference type="AlphaFoldDB" id="A0A195F270"/>
<evidence type="ECO:0000256" key="4">
    <source>
        <dbReference type="ARBA" id="ARBA00022485"/>
    </source>
</evidence>
<keyword evidence="12" id="KW-0411">Iron-sulfur</keyword>
<dbReference type="Pfam" id="PF06733">
    <property type="entry name" value="DEAD_2"/>
    <property type="match status" value="1"/>
</dbReference>
<dbReference type="SMART" id="SM00487">
    <property type="entry name" value="DEXDc"/>
    <property type="match status" value="1"/>
</dbReference>
<dbReference type="InterPro" id="IPR014013">
    <property type="entry name" value="Helic_SF1/SF2_ATP-bd_DinG/Rad3"/>
</dbReference>
<keyword evidence="7" id="KW-0227">DNA damage</keyword>
<dbReference type="GO" id="GO:0005524">
    <property type="term" value="F:ATP binding"/>
    <property type="evidence" value="ECO:0007669"/>
    <property type="project" value="UniProtKB-KW"/>
</dbReference>
<comment type="cofactor">
    <cofactor evidence="1">
        <name>[4Fe-4S] cluster</name>
        <dbReference type="ChEBI" id="CHEBI:49883"/>
    </cofactor>
</comment>
<dbReference type="GO" id="GO:1990918">
    <property type="term" value="P:double-strand break repair involved in meiotic recombination"/>
    <property type="evidence" value="ECO:0007669"/>
    <property type="project" value="TreeGrafter"/>
</dbReference>
<evidence type="ECO:0000256" key="16">
    <source>
        <dbReference type="ARBA" id="ARBA00044969"/>
    </source>
</evidence>
<evidence type="ECO:0000256" key="12">
    <source>
        <dbReference type="ARBA" id="ARBA00023014"/>
    </source>
</evidence>
<keyword evidence="13" id="KW-0234">DNA repair</keyword>
<evidence type="ECO:0000256" key="8">
    <source>
        <dbReference type="ARBA" id="ARBA00022801"/>
    </source>
</evidence>
<evidence type="ECO:0000256" key="17">
    <source>
        <dbReference type="ARBA" id="ARBA00048954"/>
    </source>
</evidence>
<dbReference type="PANTHER" id="PTHR11472:SF47">
    <property type="entry name" value="FANCONI ANEMIA GROUP J PROTEIN"/>
    <property type="match status" value="1"/>
</dbReference>
<comment type="subcellular location">
    <subcellularLocation>
        <location evidence="2">Nucleus</location>
    </subcellularLocation>
</comment>
<keyword evidence="5" id="KW-0479">Metal-binding</keyword>
<comment type="similarity">
    <text evidence="3">Belongs to the DEAD box helicase family. DEAH subfamily.</text>
</comment>
<keyword evidence="14" id="KW-0413">Isomerase</keyword>
<dbReference type="SMART" id="SM00491">
    <property type="entry name" value="HELICc2"/>
    <property type="match status" value="1"/>
</dbReference>
<evidence type="ECO:0000256" key="6">
    <source>
        <dbReference type="ARBA" id="ARBA00022741"/>
    </source>
</evidence>
<evidence type="ECO:0000256" key="1">
    <source>
        <dbReference type="ARBA" id="ARBA00001966"/>
    </source>
</evidence>
<dbReference type="GO" id="GO:0006289">
    <property type="term" value="P:nucleotide-excision repair"/>
    <property type="evidence" value="ECO:0007669"/>
    <property type="project" value="TreeGrafter"/>
</dbReference>
<evidence type="ECO:0000256" key="15">
    <source>
        <dbReference type="ARBA" id="ARBA00023242"/>
    </source>
</evidence>
<protein>
    <recommendedName>
        <fullName evidence="16">DNA 5'-3' helicase</fullName>
        <ecNumber evidence="16">5.6.2.3</ecNumber>
    </recommendedName>
    <alternativeName>
        <fullName evidence="18">DNA 5'-3' helicase FANCJ</fullName>
    </alternativeName>
</protein>
<evidence type="ECO:0000313" key="22">
    <source>
        <dbReference type="Proteomes" id="UP000078541"/>
    </source>
</evidence>
<keyword evidence="8" id="KW-0378">Hydrolase</keyword>
<dbReference type="InterPro" id="IPR006554">
    <property type="entry name" value="Helicase-like_DEXD_c2"/>
</dbReference>
<evidence type="ECO:0000256" key="14">
    <source>
        <dbReference type="ARBA" id="ARBA00023235"/>
    </source>
</evidence>
<dbReference type="GO" id="GO:0016818">
    <property type="term" value="F:hydrolase activity, acting on acid anhydrides, in phosphorus-containing anhydrides"/>
    <property type="evidence" value="ECO:0007669"/>
    <property type="project" value="InterPro"/>
</dbReference>
<dbReference type="SMART" id="SM00488">
    <property type="entry name" value="DEXDc2"/>
    <property type="match status" value="1"/>
</dbReference>
<dbReference type="STRING" id="34720.A0A195F270"/>
<evidence type="ECO:0000256" key="5">
    <source>
        <dbReference type="ARBA" id="ARBA00022723"/>
    </source>
</evidence>
<dbReference type="NCBIfam" id="TIGR00604">
    <property type="entry name" value="rad3"/>
    <property type="match status" value="1"/>
</dbReference>
<reference evidence="21 22" key="1">
    <citation type="submission" date="2016-03" db="EMBL/GenBank/DDBJ databases">
        <title>Trachymyrmex septentrionalis WGS genome.</title>
        <authorList>
            <person name="Nygaard S."/>
            <person name="Hu H."/>
            <person name="Boomsma J."/>
            <person name="Zhang G."/>
        </authorList>
    </citation>
    <scope>NUCLEOTIDE SEQUENCE [LARGE SCALE GENOMIC DNA]</scope>
    <source>
        <strain evidence="21">Tsep2-gDNA-1</strain>
        <tissue evidence="21">Whole body</tissue>
    </source>
</reference>
<evidence type="ECO:0000256" key="18">
    <source>
        <dbReference type="ARBA" id="ARBA00082714"/>
    </source>
</evidence>
<dbReference type="GO" id="GO:0043139">
    <property type="term" value="F:5'-3' DNA helicase activity"/>
    <property type="evidence" value="ECO:0007669"/>
    <property type="project" value="UniProtKB-EC"/>
</dbReference>
<keyword evidence="6" id="KW-0547">Nucleotide-binding</keyword>
<evidence type="ECO:0000256" key="10">
    <source>
        <dbReference type="ARBA" id="ARBA00022840"/>
    </source>
</evidence>
<dbReference type="InterPro" id="IPR013020">
    <property type="entry name" value="Rad3/Chl1-like"/>
</dbReference>
<dbReference type="PROSITE" id="PS51193">
    <property type="entry name" value="HELICASE_ATP_BIND_2"/>
    <property type="match status" value="1"/>
</dbReference>
<feature type="region of interest" description="Disordered" evidence="19">
    <location>
        <begin position="161"/>
        <end position="180"/>
    </location>
</feature>
<gene>
    <name evidence="21" type="ORF">ALC56_11164</name>
</gene>
<dbReference type="Gene3D" id="3.40.50.300">
    <property type="entry name" value="P-loop containing nucleotide triphosphate hydrolases"/>
    <property type="match status" value="3"/>
</dbReference>
<proteinExistence type="inferred from homology"/>
<keyword evidence="9" id="KW-0347">Helicase</keyword>
<dbReference type="PANTHER" id="PTHR11472">
    <property type="entry name" value="DNA REPAIR DEAD HELICASE RAD3/XP-D SUBFAMILY MEMBER"/>
    <property type="match status" value="1"/>
</dbReference>
<keyword evidence="11" id="KW-0408">Iron</keyword>
<dbReference type="FunFam" id="3.40.50.300:FF:000731">
    <property type="entry name" value="Fanconi anemia group J protein homolog"/>
    <property type="match status" value="1"/>
</dbReference>
<evidence type="ECO:0000256" key="13">
    <source>
        <dbReference type="ARBA" id="ARBA00023204"/>
    </source>
</evidence>
<organism evidence="21 22">
    <name type="scientific">Trachymyrmex septentrionalis</name>
    <dbReference type="NCBI Taxonomy" id="34720"/>
    <lineage>
        <taxon>Eukaryota</taxon>
        <taxon>Metazoa</taxon>
        <taxon>Ecdysozoa</taxon>
        <taxon>Arthropoda</taxon>
        <taxon>Hexapoda</taxon>
        <taxon>Insecta</taxon>
        <taxon>Pterygota</taxon>
        <taxon>Neoptera</taxon>
        <taxon>Endopterygota</taxon>
        <taxon>Hymenoptera</taxon>
        <taxon>Apocrita</taxon>
        <taxon>Aculeata</taxon>
        <taxon>Formicoidea</taxon>
        <taxon>Formicidae</taxon>
        <taxon>Myrmicinae</taxon>
        <taxon>Trachymyrmex</taxon>
    </lineage>
</organism>
<dbReference type="Proteomes" id="UP000078541">
    <property type="component" value="Unassembled WGS sequence"/>
</dbReference>
<evidence type="ECO:0000256" key="9">
    <source>
        <dbReference type="ARBA" id="ARBA00022806"/>
    </source>
</evidence>
<dbReference type="GO" id="GO:0046872">
    <property type="term" value="F:metal ion binding"/>
    <property type="evidence" value="ECO:0007669"/>
    <property type="project" value="UniProtKB-KW"/>
</dbReference>
<dbReference type="InterPro" id="IPR006555">
    <property type="entry name" value="ATP-dep_Helicase_C"/>
</dbReference>
<feature type="domain" description="Helicase ATP-binding" evidence="20">
    <location>
        <begin position="209"/>
        <end position="514"/>
    </location>
</feature>
<comment type="catalytic activity">
    <reaction evidence="17">
        <text>ATP + H2O = ADP + phosphate + H(+)</text>
        <dbReference type="Rhea" id="RHEA:13065"/>
        <dbReference type="ChEBI" id="CHEBI:15377"/>
        <dbReference type="ChEBI" id="CHEBI:15378"/>
        <dbReference type="ChEBI" id="CHEBI:30616"/>
        <dbReference type="ChEBI" id="CHEBI:43474"/>
        <dbReference type="ChEBI" id="CHEBI:456216"/>
        <dbReference type="EC" id="5.6.2.3"/>
    </reaction>
</comment>
<accession>A0A195F270</accession>
<keyword evidence="4" id="KW-0004">4Fe-4S</keyword>
<evidence type="ECO:0000256" key="3">
    <source>
        <dbReference type="ARBA" id="ARBA00008792"/>
    </source>
</evidence>
<dbReference type="SUPFAM" id="SSF52540">
    <property type="entry name" value="P-loop containing nucleoside triphosphate hydrolases"/>
    <property type="match status" value="1"/>
</dbReference>
<dbReference type="OrthoDB" id="19182at2759"/>